<dbReference type="PANTHER" id="PTHR43877">
    <property type="entry name" value="AMINOALKYLPHOSPHONATE N-ACETYLTRANSFERASE-RELATED-RELATED"/>
    <property type="match status" value="1"/>
</dbReference>
<dbReference type="SUPFAM" id="SSF55729">
    <property type="entry name" value="Acyl-CoA N-acyltransferases (Nat)"/>
    <property type="match status" value="1"/>
</dbReference>
<sequence>MEYEIKLVETVKEIEYVYQTMQDAFREYNKYDTPSSAMNEKLSTLVDSIRGGAEQAILVYINGKPVGSVRFKEMDEASLYFFRLSVIPEARGKGLAKKMLEWLEEYARDNKKDQITCRVRKDTPQNISFYHSNQFEMEKEETIINKDGNVIDTVIMAKGTTVFV</sequence>
<dbReference type="InterPro" id="IPR000182">
    <property type="entry name" value="GNAT_dom"/>
</dbReference>
<evidence type="ECO:0000256" key="1">
    <source>
        <dbReference type="ARBA" id="ARBA00022679"/>
    </source>
</evidence>
<evidence type="ECO:0000313" key="4">
    <source>
        <dbReference type="EMBL" id="KAA9026072.1"/>
    </source>
</evidence>
<name>A0A5J5HYE1_9BACI</name>
<dbReference type="RefSeq" id="WP_150439722.1">
    <property type="nucleotide sequence ID" value="NZ_VYKL01000015.1"/>
</dbReference>
<protein>
    <submittedName>
        <fullName evidence="4">GNAT family N-acetyltransferase</fullName>
    </submittedName>
</protein>
<dbReference type="Pfam" id="PF00583">
    <property type="entry name" value="Acetyltransf_1"/>
    <property type="match status" value="1"/>
</dbReference>
<dbReference type="PROSITE" id="PS51186">
    <property type="entry name" value="GNAT"/>
    <property type="match status" value="1"/>
</dbReference>
<keyword evidence="1 4" id="KW-0808">Transferase</keyword>
<keyword evidence="5" id="KW-1185">Reference proteome</keyword>
<dbReference type="PANTHER" id="PTHR43877:SF2">
    <property type="entry name" value="AMINOALKYLPHOSPHONATE N-ACETYLTRANSFERASE-RELATED"/>
    <property type="match status" value="1"/>
</dbReference>
<comment type="caution">
    <text evidence="4">The sequence shown here is derived from an EMBL/GenBank/DDBJ whole genome shotgun (WGS) entry which is preliminary data.</text>
</comment>
<accession>A0A5J5HYE1</accession>
<dbReference type="AlphaFoldDB" id="A0A5J5HYE1"/>
<gene>
    <name evidence="4" type="ORF">F4V44_09335</name>
</gene>
<dbReference type="Gene3D" id="3.40.630.30">
    <property type="match status" value="1"/>
</dbReference>
<dbReference type="OrthoDB" id="2594246at2"/>
<dbReference type="Proteomes" id="UP000326671">
    <property type="component" value="Unassembled WGS sequence"/>
</dbReference>
<evidence type="ECO:0000313" key="5">
    <source>
        <dbReference type="Proteomes" id="UP000326671"/>
    </source>
</evidence>
<evidence type="ECO:0000256" key="2">
    <source>
        <dbReference type="ARBA" id="ARBA00023315"/>
    </source>
</evidence>
<dbReference type="GO" id="GO:0016747">
    <property type="term" value="F:acyltransferase activity, transferring groups other than amino-acyl groups"/>
    <property type="evidence" value="ECO:0007669"/>
    <property type="project" value="InterPro"/>
</dbReference>
<dbReference type="InterPro" id="IPR050832">
    <property type="entry name" value="Bact_Acetyltransf"/>
</dbReference>
<dbReference type="EMBL" id="VYKL01000015">
    <property type="protein sequence ID" value="KAA9026072.1"/>
    <property type="molecule type" value="Genomic_DNA"/>
</dbReference>
<evidence type="ECO:0000259" key="3">
    <source>
        <dbReference type="PROSITE" id="PS51186"/>
    </source>
</evidence>
<organism evidence="4 5">
    <name type="scientific">Niallia endozanthoxylica</name>
    <dbReference type="NCBI Taxonomy" id="2036016"/>
    <lineage>
        <taxon>Bacteria</taxon>
        <taxon>Bacillati</taxon>
        <taxon>Bacillota</taxon>
        <taxon>Bacilli</taxon>
        <taxon>Bacillales</taxon>
        <taxon>Bacillaceae</taxon>
        <taxon>Niallia</taxon>
    </lineage>
</organism>
<feature type="domain" description="N-acetyltransferase" evidence="3">
    <location>
        <begin position="3"/>
        <end position="161"/>
    </location>
</feature>
<dbReference type="InterPro" id="IPR016181">
    <property type="entry name" value="Acyl_CoA_acyltransferase"/>
</dbReference>
<proteinExistence type="predicted"/>
<dbReference type="CDD" id="cd04301">
    <property type="entry name" value="NAT_SF"/>
    <property type="match status" value="1"/>
</dbReference>
<keyword evidence="2" id="KW-0012">Acyltransferase</keyword>
<reference evidence="4 5" key="1">
    <citation type="submission" date="2019-09" db="EMBL/GenBank/DDBJ databases">
        <title>Whole genome sequences of isolates from the Mars Exploration Rovers.</title>
        <authorList>
            <person name="Seuylemezian A."/>
            <person name="Vaishampayan P."/>
        </authorList>
    </citation>
    <scope>NUCLEOTIDE SEQUENCE [LARGE SCALE GENOMIC DNA]</scope>
    <source>
        <strain evidence="4 5">MER_TA_151</strain>
    </source>
</reference>